<comment type="caution">
    <text evidence="1">The sequence shown here is derived from an EMBL/GenBank/DDBJ whole genome shotgun (WGS) entry which is preliminary data.</text>
</comment>
<protein>
    <submittedName>
        <fullName evidence="1">Uncharacterized protein</fullName>
    </submittedName>
</protein>
<evidence type="ECO:0000313" key="2">
    <source>
        <dbReference type="Proteomes" id="UP000772434"/>
    </source>
</evidence>
<organism evidence="1 2">
    <name type="scientific">Rhodocollybia butyracea</name>
    <dbReference type="NCBI Taxonomy" id="206335"/>
    <lineage>
        <taxon>Eukaryota</taxon>
        <taxon>Fungi</taxon>
        <taxon>Dikarya</taxon>
        <taxon>Basidiomycota</taxon>
        <taxon>Agaricomycotina</taxon>
        <taxon>Agaricomycetes</taxon>
        <taxon>Agaricomycetidae</taxon>
        <taxon>Agaricales</taxon>
        <taxon>Marasmiineae</taxon>
        <taxon>Omphalotaceae</taxon>
        <taxon>Rhodocollybia</taxon>
    </lineage>
</organism>
<dbReference type="EMBL" id="JADNRY010000002">
    <property type="protein sequence ID" value="KAF9078246.1"/>
    <property type="molecule type" value="Genomic_DNA"/>
</dbReference>
<reference evidence="1" key="1">
    <citation type="submission" date="2020-11" db="EMBL/GenBank/DDBJ databases">
        <authorList>
            <consortium name="DOE Joint Genome Institute"/>
            <person name="Ahrendt S."/>
            <person name="Riley R."/>
            <person name="Andreopoulos W."/>
            <person name="Labutti K."/>
            <person name="Pangilinan J."/>
            <person name="Ruiz-Duenas F.J."/>
            <person name="Barrasa J.M."/>
            <person name="Sanchez-Garcia M."/>
            <person name="Camarero S."/>
            <person name="Miyauchi S."/>
            <person name="Serrano A."/>
            <person name="Linde D."/>
            <person name="Babiker R."/>
            <person name="Drula E."/>
            <person name="Ayuso-Fernandez I."/>
            <person name="Pacheco R."/>
            <person name="Padilla G."/>
            <person name="Ferreira P."/>
            <person name="Barriuso J."/>
            <person name="Kellner H."/>
            <person name="Castanera R."/>
            <person name="Alfaro M."/>
            <person name="Ramirez L."/>
            <person name="Pisabarro A.G."/>
            <person name="Kuo A."/>
            <person name="Tritt A."/>
            <person name="Lipzen A."/>
            <person name="He G."/>
            <person name="Yan M."/>
            <person name="Ng V."/>
            <person name="Cullen D."/>
            <person name="Martin F."/>
            <person name="Rosso M.-N."/>
            <person name="Henrissat B."/>
            <person name="Hibbett D."/>
            <person name="Martinez A.T."/>
            <person name="Grigoriev I.V."/>
        </authorList>
    </citation>
    <scope>NUCLEOTIDE SEQUENCE</scope>
    <source>
        <strain evidence="1">AH 40177</strain>
    </source>
</reference>
<accession>A0A9P5Q535</accession>
<keyword evidence="2" id="KW-1185">Reference proteome</keyword>
<evidence type="ECO:0000313" key="1">
    <source>
        <dbReference type="EMBL" id="KAF9078246.1"/>
    </source>
</evidence>
<proteinExistence type="predicted"/>
<dbReference type="Proteomes" id="UP000772434">
    <property type="component" value="Unassembled WGS sequence"/>
</dbReference>
<gene>
    <name evidence="1" type="ORF">BDP27DRAFT_351854</name>
</gene>
<sequence length="576" mass="65363">MVLCVTIFDYTERAAWTLVVDSWAIINSENALEYFSKSLFSATLEVDSKQNDPMVKLHDKGETDHLSNPIIQDRTFITKLKKHCHSIICGFDRQKRISEIHLCWSLNVLPPLARAEVKIGGIKSDLVKGKGVVANMKLNSVEGTGLRVSENAHSPWHCLDTSDQLYMWIGEFQKIFTHYRDNRRKWIQHASEVLSSASTAAVKDLQQYRQKSSGSADVLGNLELLARRVTDIEEHVRMEIVWLWEAHALLVTLFYLLARNARCYKDWSEHTGKIFSVELDAFQDRMKIHATRLLDDTNNLVNVFIAKRVILGGLNQEIQKLWTNSSSIDVLRADLDNQPRPPTAFHIMALWKEKLLLGIDQSEAKFSTIQRKLTSLLRPKLNKAGHDPTTILNALFTRARAPMKQRMDAEYGAAEARLHQILDFPITSYTSAEATSFVEKMIEAITPYTNSNITRLVDVTFNNRRHSHLDIGMTTNDRMPLEEFCQIIVRNQYASVISLGGEGYPQTGASTLRQCADALAQRSGTSSISIVMKNATFDNNAVDALLHAAKQNHRIVSLQLRHDLSIPRTWIEPCRT</sequence>
<name>A0A9P5Q535_9AGAR</name>
<dbReference type="AlphaFoldDB" id="A0A9P5Q535"/>